<dbReference type="InterPro" id="IPR032821">
    <property type="entry name" value="PKS_assoc"/>
</dbReference>
<keyword evidence="15" id="KW-1185">Reference proteome</keyword>
<dbReference type="Pfam" id="PF13602">
    <property type="entry name" value="ADH_zinc_N_2"/>
    <property type="match status" value="1"/>
</dbReference>
<feature type="domain" description="PKS/mFAS DH" evidence="13">
    <location>
        <begin position="1074"/>
        <end position="1387"/>
    </location>
</feature>
<dbReference type="InterPro" id="IPR006162">
    <property type="entry name" value="Ppantetheine_attach_site"/>
</dbReference>
<organism evidence="14 15">
    <name type="scientific">Bionectria ochroleuca</name>
    <name type="common">Gliocladium roseum</name>
    <dbReference type="NCBI Taxonomy" id="29856"/>
    <lineage>
        <taxon>Eukaryota</taxon>
        <taxon>Fungi</taxon>
        <taxon>Dikarya</taxon>
        <taxon>Ascomycota</taxon>
        <taxon>Pezizomycotina</taxon>
        <taxon>Sordariomycetes</taxon>
        <taxon>Hypocreomycetidae</taxon>
        <taxon>Hypocreales</taxon>
        <taxon>Bionectriaceae</taxon>
        <taxon>Clonostachys</taxon>
    </lineage>
</organism>
<dbReference type="Pfam" id="PF00698">
    <property type="entry name" value="Acyl_transf_1"/>
    <property type="match status" value="1"/>
</dbReference>
<dbReference type="Pfam" id="PF08240">
    <property type="entry name" value="ADH_N"/>
    <property type="match status" value="1"/>
</dbReference>
<keyword evidence="8" id="KW-0012">Acyltransferase</keyword>
<evidence type="ECO:0000259" key="11">
    <source>
        <dbReference type="PROSITE" id="PS50075"/>
    </source>
</evidence>
<dbReference type="EMBL" id="CABFNS010000915">
    <property type="protein sequence ID" value="VUC35574.1"/>
    <property type="molecule type" value="Genomic_DNA"/>
</dbReference>
<dbReference type="SUPFAM" id="SSF53901">
    <property type="entry name" value="Thiolase-like"/>
    <property type="match status" value="1"/>
</dbReference>
<keyword evidence="5" id="KW-0521">NADP</keyword>
<dbReference type="InterPro" id="IPR020806">
    <property type="entry name" value="PKS_PP-bd"/>
</dbReference>
<dbReference type="InterPro" id="IPR014030">
    <property type="entry name" value="Ketoacyl_synth_N"/>
</dbReference>
<evidence type="ECO:0000256" key="5">
    <source>
        <dbReference type="ARBA" id="ARBA00022857"/>
    </source>
</evidence>
<dbReference type="Pfam" id="PF02801">
    <property type="entry name" value="Ketoacyl-synt_C"/>
    <property type="match status" value="1"/>
</dbReference>
<dbReference type="InterPro" id="IPR057326">
    <property type="entry name" value="KR_dom"/>
</dbReference>
<name>A0ABY6UVW7_BIOOC</name>
<dbReference type="InterPro" id="IPR049900">
    <property type="entry name" value="PKS_mFAS_DH"/>
</dbReference>
<dbReference type="InterPro" id="IPR036736">
    <property type="entry name" value="ACP-like_sf"/>
</dbReference>
<dbReference type="InterPro" id="IPR018201">
    <property type="entry name" value="Ketoacyl_synth_AS"/>
</dbReference>
<dbReference type="SMART" id="SM00826">
    <property type="entry name" value="PKS_DH"/>
    <property type="match status" value="1"/>
</dbReference>
<dbReference type="Gene3D" id="3.10.129.110">
    <property type="entry name" value="Polyketide synthase dehydratase"/>
    <property type="match status" value="1"/>
</dbReference>
<dbReference type="InterPro" id="IPR014031">
    <property type="entry name" value="Ketoacyl_synth_C"/>
</dbReference>
<comment type="pathway">
    <text evidence="1">Secondary metabolite biosynthesis.</text>
</comment>
<feature type="active site" description="Proton acceptor; for dehydratase activity" evidence="9">
    <location>
        <position position="1106"/>
    </location>
</feature>
<dbReference type="InterPro" id="IPR011032">
    <property type="entry name" value="GroES-like_sf"/>
</dbReference>
<dbReference type="InterPro" id="IPR029063">
    <property type="entry name" value="SAM-dependent_MTases_sf"/>
</dbReference>
<evidence type="ECO:0000256" key="6">
    <source>
        <dbReference type="ARBA" id="ARBA00023002"/>
    </source>
</evidence>
<keyword evidence="2" id="KW-0596">Phosphopantetheine</keyword>
<dbReference type="SMART" id="SM00825">
    <property type="entry name" value="PKS_KS"/>
    <property type="match status" value="1"/>
</dbReference>
<dbReference type="CDD" id="cd02440">
    <property type="entry name" value="AdoMet_MTases"/>
    <property type="match status" value="1"/>
</dbReference>
<evidence type="ECO:0000256" key="7">
    <source>
        <dbReference type="ARBA" id="ARBA00023268"/>
    </source>
</evidence>
<dbReference type="Pfam" id="PF08242">
    <property type="entry name" value="Methyltransf_12"/>
    <property type="match status" value="1"/>
</dbReference>
<dbReference type="Pfam" id="PF23297">
    <property type="entry name" value="ACP_SdgA_C"/>
    <property type="match status" value="1"/>
</dbReference>
<dbReference type="Pfam" id="PF16197">
    <property type="entry name" value="KAsynt_C_assoc"/>
    <property type="match status" value="1"/>
</dbReference>
<dbReference type="InterPro" id="IPR020843">
    <property type="entry name" value="ER"/>
</dbReference>
<dbReference type="PROSITE" id="PS00012">
    <property type="entry name" value="PHOSPHOPANTETHEINE"/>
    <property type="match status" value="1"/>
</dbReference>
<keyword evidence="7" id="KW-0511">Multifunctional enzyme</keyword>
<proteinExistence type="predicted"/>
<dbReference type="Pfam" id="PF00109">
    <property type="entry name" value="ketoacyl-synt"/>
    <property type="match status" value="2"/>
</dbReference>
<feature type="region of interest" description="N-terminal hotdog fold" evidence="9">
    <location>
        <begin position="1074"/>
        <end position="1207"/>
    </location>
</feature>
<evidence type="ECO:0000256" key="4">
    <source>
        <dbReference type="ARBA" id="ARBA00022679"/>
    </source>
</evidence>
<dbReference type="PROSITE" id="PS52019">
    <property type="entry name" value="PKS_MFAS_DH"/>
    <property type="match status" value="1"/>
</dbReference>
<dbReference type="Gene3D" id="3.40.50.150">
    <property type="entry name" value="Vaccinia Virus protein VP39"/>
    <property type="match status" value="1"/>
</dbReference>
<gene>
    <name evidence="14" type="ORF">CLO192961_LOCUS421978</name>
</gene>
<dbReference type="SMART" id="SM00822">
    <property type="entry name" value="PKS_KR"/>
    <property type="match status" value="1"/>
</dbReference>
<reference evidence="14 15" key="1">
    <citation type="submission" date="2019-06" db="EMBL/GenBank/DDBJ databases">
        <authorList>
            <person name="Broberg M."/>
        </authorList>
    </citation>
    <scope>NUCLEOTIDE SEQUENCE [LARGE SCALE GENOMIC DNA]</scope>
</reference>
<dbReference type="InterPro" id="IPR050091">
    <property type="entry name" value="PKS_NRPS_Biosynth_Enz"/>
</dbReference>
<dbReference type="SMART" id="SM00827">
    <property type="entry name" value="PKS_AT"/>
    <property type="match status" value="1"/>
</dbReference>
<dbReference type="Pfam" id="PF22621">
    <property type="entry name" value="CurL-like_PKS_C"/>
    <property type="match status" value="1"/>
</dbReference>
<dbReference type="Gene3D" id="3.90.180.10">
    <property type="entry name" value="Medium-chain alcohol dehydrogenases, catalytic domain"/>
    <property type="match status" value="1"/>
</dbReference>
<dbReference type="InterPro" id="IPR042104">
    <property type="entry name" value="PKS_dehydratase_sf"/>
</dbReference>
<keyword evidence="3" id="KW-0597">Phosphoprotein</keyword>
<dbReference type="PROSITE" id="PS50075">
    <property type="entry name" value="CARRIER"/>
    <property type="match status" value="1"/>
</dbReference>
<dbReference type="Gene3D" id="3.40.366.10">
    <property type="entry name" value="Malonyl-Coenzyme A Acyl Carrier Protein, domain 2"/>
    <property type="match status" value="1"/>
</dbReference>
<dbReference type="Proteomes" id="UP000766486">
    <property type="component" value="Unassembled WGS sequence"/>
</dbReference>
<dbReference type="SMART" id="SM00829">
    <property type="entry name" value="PKS_ER"/>
    <property type="match status" value="1"/>
</dbReference>
<dbReference type="SUPFAM" id="SSF55048">
    <property type="entry name" value="Probable ACP-binding domain of malonyl-CoA ACP transacylase"/>
    <property type="match status" value="1"/>
</dbReference>
<dbReference type="InterPro" id="IPR020841">
    <property type="entry name" value="PKS_Beta-ketoAc_synthase_dom"/>
</dbReference>
<dbReference type="CDD" id="cd00833">
    <property type="entry name" value="PKS"/>
    <property type="match status" value="1"/>
</dbReference>
<dbReference type="SUPFAM" id="SSF51735">
    <property type="entry name" value="NAD(P)-binding Rossmann-fold domains"/>
    <property type="match status" value="2"/>
</dbReference>
<dbReference type="Gene3D" id="3.40.50.720">
    <property type="entry name" value="NAD(P)-binding Rossmann-like Domain"/>
    <property type="match status" value="2"/>
</dbReference>
<dbReference type="Gene3D" id="3.40.47.10">
    <property type="match status" value="1"/>
</dbReference>
<dbReference type="InterPro" id="IPR036291">
    <property type="entry name" value="NAD(P)-bd_dom_sf"/>
</dbReference>
<dbReference type="SUPFAM" id="SSF52151">
    <property type="entry name" value="FabD/lysophospholipase-like"/>
    <property type="match status" value="1"/>
</dbReference>
<evidence type="ECO:0000259" key="13">
    <source>
        <dbReference type="PROSITE" id="PS52019"/>
    </source>
</evidence>
<keyword evidence="6" id="KW-0560">Oxidoreductase</keyword>
<dbReference type="PROSITE" id="PS52004">
    <property type="entry name" value="KS3_2"/>
    <property type="match status" value="1"/>
</dbReference>
<feature type="domain" description="Carrier" evidence="11">
    <location>
        <begin position="2590"/>
        <end position="2667"/>
    </location>
</feature>
<evidence type="ECO:0000256" key="10">
    <source>
        <dbReference type="SAM" id="MobiDB-lite"/>
    </source>
</evidence>
<dbReference type="Gene3D" id="1.10.1200.10">
    <property type="entry name" value="ACP-like"/>
    <property type="match status" value="1"/>
</dbReference>
<dbReference type="InterPro" id="IPR001227">
    <property type="entry name" value="Ac_transferase_dom_sf"/>
</dbReference>
<feature type="region of interest" description="Disordered" evidence="10">
    <location>
        <begin position="494"/>
        <end position="533"/>
    </location>
</feature>
<dbReference type="InterPro" id="IPR016036">
    <property type="entry name" value="Malonyl_transacylase_ACP-bd"/>
</dbReference>
<dbReference type="InterPro" id="IPR009081">
    <property type="entry name" value="PP-bd_ACP"/>
</dbReference>
<accession>A0ABY6UVW7</accession>
<sequence length="2674" mass="291846">MDSIAIIGYSFKLPGAAEDDASLWDMLEHGRNVMTPWPKSRTNVDAFYDPEGSRPNTLHHKGAHFVDGDLTAFDAPFFAMSSREATSMDPQQRWLLEASYRAFENGEILILNAEVDLVLTPQIPAGIPAEKVAGTETSVFAASMGTDFMNIVSKDADTAPVNTATGTTASFLASRLSWYFDLKGPSMQVNTACSTSMIAIDLACQSLRSNQCSMSLVAGANILIDAECSMFLNNMGFLSPDSLCYSFDERANGYARGEGVIVVLLKRLPDAIRDGDTIRAVIRGTDTNQDGHTPGITMPSASSQEALIRKVYKTNGLSFDQTRYIEAHGTGTQIGDTIETSAVGRVFRHSRSPEEPLYVGSIKANVGHLEGGSGLAGIIKGILMLEKGLIPPNANFEKLNPKINAKLYNIKIPTSLVPWPSKGLRRIGINSFGFGGSNGHVIMDDAYHVLESLGQKANHHTIVDVSSPVTNGNGHVNGDEPAVEAVTNGNSHEAANGHAETNEAATNGNGHEAMNGHSEVKETEANGNGHKAVNGDAEATEAATNGNGHVAANGHTEATETEINGNGHEAAKSEAEAAKTATNGNVHEAVNGHAATTAPDIQPSDLKLLVWSAKDEAALKRVLQQYSKHYEAAGLDKDLEALAYTLSQRRSIMSWKSFTVTNSTTGPAAISKSVSSSTRSSRQSTLAFVFTGQGAQYAKMGLELIQYPIFKSTLEEISRIFTQLGAEWSLFDKLQSKDEISKPQFSQPLCTALQIALIELLESFNITPSAVVGHSSGEIASAYCAGALSLESACKVAYHRGRLAGQLVATLSENPGAMMSANLQEDEVEEYLSKVPLKSTVHIACVNSPTNVTLSGDEADVDILKEYLDESSIFAQKLKTGVAYHSPAMQSIANEYLQSLGDLQEGDARRGDILIVSSVTGQKEARSQFTEASYWVENLTSQVRFSDALQYIAVAAPEADGLTPITDYLEVGPHAALKRPVSDTLTPVDNKKGWRYSSLLSRLESPVKSVLESVGRLFSQGFPVSVLAANQQQDLPQPVPFLTNTPQYPFDHSQTYWHESRISRQWRQRENTRGSLLGFRSADWNPLEPRWRKILSVEEMPWLADHIVEETIYLPATGSLVIALEAVNEMDERPKAISGYRIKDATFKAPIVIPADEGKAEVVTQLRRLQLAHTKATPRYEVKLFTCADDYWNECLSVTIFVEYKDVAPNEVDGGKEAVIAAEALSRTFSNADELCKDTIETETFYNWHKEQGLKYGDAFLLADHLRWNGEDLAMSTVDVAPPAEPYKGIFHPAVLDASCQMCFISPSQGMVKKLPTIIPHKISSAWLSATGWQYPETNRIRTMAKSKVKSTSMGVEASFIVVGDDGKPLCHVEHVDMHPVKGEDEATSADVPKLLHGIDWKPQLSLLKPDQLQKFCNVDHFDDDETEAAKYCIRLKNVCLAAMKFHMKEMQETDWSKAPSHMKQFVAWMERELGRNPVETLTAEELAKELDVVREMRPAARMFIEIAEKLASIVSGETDIVGLLFSTSLAQDLYDTLFERMDNPKLESYVQLLAHEVPEQKILEVGAGTGGMTSVLLSYLDRIEERTGGTAFSEYAYSDISTGFFDKALKRFAKFQDRMTFKTFDLEKDPLTQGWQARSYDVIFAGSVIHATRNLNNTIQNLQKLLKPGGKLIMHETTAEECFQISFGFGPLSGWWLSEEDYRPWGPIITVPEWDRVLKENGFSGNDMVIKDFQSDDAYWGSMIMTTLGQPAGTELQEANILLVVDDQDSYKVALASLIRDAWAANGRGYKLETVSLGQLDEAALSTTKYEHVVFLGEKGSSFLANLSEAAFGKLRAFINASKNILWVSTVDGSDPSVSAYAGLKDGFLRTLRSEYQGKRIVSLTLPDTPLSESSAAEKIVSVFASAFDVLSPEDEYLVKDDLILTGRVIQETALNQNMGSSVVPQIKQESWLPGPPLKVDVLKRGSLDTLAFVEDPDYYKPLTPKEVEVEAKAWSVNFRDIFLALGRLEDAEGMGSDCAGIVTRVGSEVTAFKPGDRVIMGSTGCMKMYARDEEGCITMMPDSLSFEGACSILNGGSTSYYALVEVARLQKGEKILIHAGSGATGQLAIQIAQMIGAEVFTTVGYDHKKRLLMDEYNIPEDHIFYSRDTSFAKGVKRVTNGYGVDVVLNSLAGDGLIASWECIAPHGRFIEIGKSDIHNNSSLPMAYFAKNVTFSAVDLRHVAQCRKDISAKLLPGLMVLAEEGKVYPCKPTVTYGLEEIHEAFRLLQSGKNTGRIVVKIEPSAKVEKHLINRRLWTFPENATYLIAGGLGGIGRSILTWMASKGAKNLVVPTRSGASSEAAVETVKALTAQGVNVLTPKCDVTSKESLSQLLEEVKTTMPPIRGCINAVMVLQDSVYENMTHAQWDTAVSSKVGSSINLHNLLGDGLDFFVLLSSGAGIVGNISQSNYAAGSTFQDALARYRVSKGQRATAIDLGLMRTIGIVAETETLQRNFERSIGLAQIEEDEFLTLMDICCNPVESSIEQKSQMTVGLITPADMLAAGVEVAEMLQRPLFSYFSRPRGLASSGNVADTVNFAALFRQATSADERAGIVTEALATKLARALTMKVEDIETDQPIYSYGVDSLVAIELRNWISKEFGADVPVFEIIGGKSVSALGDLVTKSTHVTKKAT</sequence>
<dbReference type="PROSITE" id="PS00606">
    <property type="entry name" value="KS3_1"/>
    <property type="match status" value="1"/>
</dbReference>
<evidence type="ECO:0000313" key="14">
    <source>
        <dbReference type="EMBL" id="VUC35574.1"/>
    </source>
</evidence>
<dbReference type="InterPro" id="IPR013968">
    <property type="entry name" value="PKS_KR"/>
</dbReference>
<dbReference type="InterPro" id="IPR049551">
    <property type="entry name" value="PKS_DH_C"/>
</dbReference>
<feature type="region of interest" description="C-terminal hotdog fold" evidence="9">
    <location>
        <begin position="1237"/>
        <end position="1387"/>
    </location>
</feature>
<protein>
    <recommendedName>
        <fullName evidence="16">Carrier domain-containing protein</fullName>
    </recommendedName>
</protein>
<dbReference type="InterPro" id="IPR016035">
    <property type="entry name" value="Acyl_Trfase/lysoPLipase"/>
</dbReference>
<comment type="caution">
    <text evidence="14">The sequence shown here is derived from an EMBL/GenBank/DDBJ whole genome shotgun (WGS) entry which is preliminary data.</text>
</comment>
<dbReference type="PANTHER" id="PTHR43775">
    <property type="entry name" value="FATTY ACID SYNTHASE"/>
    <property type="match status" value="1"/>
</dbReference>
<dbReference type="InterPro" id="IPR049552">
    <property type="entry name" value="PKS_DH_N"/>
</dbReference>
<dbReference type="InterPro" id="IPR013154">
    <property type="entry name" value="ADH-like_N"/>
</dbReference>
<dbReference type="InterPro" id="IPR013217">
    <property type="entry name" value="Methyltransf_12"/>
</dbReference>
<evidence type="ECO:0000256" key="9">
    <source>
        <dbReference type="PROSITE-ProRule" id="PRU01363"/>
    </source>
</evidence>
<evidence type="ECO:0000259" key="12">
    <source>
        <dbReference type="PROSITE" id="PS52004"/>
    </source>
</evidence>
<evidence type="ECO:0000256" key="8">
    <source>
        <dbReference type="ARBA" id="ARBA00023315"/>
    </source>
</evidence>
<dbReference type="Pfam" id="PF08659">
    <property type="entry name" value="KR"/>
    <property type="match status" value="1"/>
</dbReference>
<dbReference type="PANTHER" id="PTHR43775:SF29">
    <property type="entry name" value="ASPERFURANONE POLYKETIDE SYNTHASE AFOG-RELATED"/>
    <property type="match status" value="1"/>
</dbReference>
<dbReference type="InterPro" id="IPR014043">
    <property type="entry name" value="Acyl_transferase_dom"/>
</dbReference>
<feature type="domain" description="Ketosynthase family 3 (KS3)" evidence="12">
    <location>
        <begin position="1"/>
        <end position="445"/>
    </location>
</feature>
<evidence type="ECO:0000313" key="15">
    <source>
        <dbReference type="Proteomes" id="UP000766486"/>
    </source>
</evidence>
<keyword evidence="4" id="KW-0808">Transferase</keyword>
<evidence type="ECO:0000256" key="1">
    <source>
        <dbReference type="ARBA" id="ARBA00005179"/>
    </source>
</evidence>
<dbReference type="SUPFAM" id="SSF50129">
    <property type="entry name" value="GroES-like"/>
    <property type="match status" value="1"/>
</dbReference>
<dbReference type="SUPFAM" id="SSF53335">
    <property type="entry name" value="S-adenosyl-L-methionine-dependent methyltransferases"/>
    <property type="match status" value="1"/>
</dbReference>
<dbReference type="InterPro" id="IPR016039">
    <property type="entry name" value="Thiolase-like"/>
</dbReference>
<dbReference type="SUPFAM" id="SSF47336">
    <property type="entry name" value="ACP-like"/>
    <property type="match status" value="1"/>
</dbReference>
<evidence type="ECO:0000256" key="2">
    <source>
        <dbReference type="ARBA" id="ARBA00022450"/>
    </source>
</evidence>
<dbReference type="Pfam" id="PF14765">
    <property type="entry name" value="PS-DH"/>
    <property type="match status" value="1"/>
</dbReference>
<evidence type="ECO:0008006" key="16">
    <source>
        <dbReference type="Google" id="ProtNLM"/>
    </source>
</evidence>
<dbReference type="SMART" id="SM00823">
    <property type="entry name" value="PKS_PP"/>
    <property type="match status" value="1"/>
</dbReference>
<dbReference type="Gene3D" id="3.30.70.3290">
    <property type="match status" value="1"/>
</dbReference>
<dbReference type="CDD" id="cd05195">
    <property type="entry name" value="enoyl_red"/>
    <property type="match status" value="1"/>
</dbReference>
<dbReference type="Pfam" id="PF21089">
    <property type="entry name" value="PKS_DH_N"/>
    <property type="match status" value="1"/>
</dbReference>
<feature type="active site" description="Proton donor; for dehydratase activity" evidence="9">
    <location>
        <position position="1297"/>
    </location>
</feature>
<dbReference type="InterPro" id="IPR020807">
    <property type="entry name" value="PKS_DH"/>
</dbReference>
<evidence type="ECO:0000256" key="3">
    <source>
        <dbReference type="ARBA" id="ARBA00022553"/>
    </source>
</evidence>